<organism evidence="2 3">
    <name type="scientific">Steinernema glaseri</name>
    <dbReference type="NCBI Taxonomy" id="37863"/>
    <lineage>
        <taxon>Eukaryota</taxon>
        <taxon>Metazoa</taxon>
        <taxon>Ecdysozoa</taxon>
        <taxon>Nematoda</taxon>
        <taxon>Chromadorea</taxon>
        <taxon>Rhabditida</taxon>
        <taxon>Tylenchina</taxon>
        <taxon>Panagrolaimomorpha</taxon>
        <taxon>Strongyloidoidea</taxon>
        <taxon>Steinernematidae</taxon>
        <taxon>Steinernema</taxon>
    </lineage>
</organism>
<accession>A0A1I7YTU5</accession>
<keyword evidence="1" id="KW-0812">Transmembrane</keyword>
<protein>
    <submittedName>
        <fullName evidence="3">G_PROTEIN_RECEP_F1_2 domain-containing protein</fullName>
    </submittedName>
</protein>
<evidence type="ECO:0000313" key="2">
    <source>
        <dbReference type="Proteomes" id="UP000095287"/>
    </source>
</evidence>
<feature type="transmembrane region" description="Helical" evidence="1">
    <location>
        <begin position="39"/>
        <end position="59"/>
    </location>
</feature>
<dbReference type="Proteomes" id="UP000095287">
    <property type="component" value="Unplaced"/>
</dbReference>
<evidence type="ECO:0000313" key="3">
    <source>
        <dbReference type="WBParaSite" id="L893_g19681.t1"/>
    </source>
</evidence>
<keyword evidence="1" id="KW-0472">Membrane</keyword>
<feature type="transmembrane region" description="Helical" evidence="1">
    <location>
        <begin position="270"/>
        <end position="294"/>
    </location>
</feature>
<feature type="transmembrane region" description="Helical" evidence="1">
    <location>
        <begin position="104"/>
        <end position="122"/>
    </location>
</feature>
<reference evidence="3" key="1">
    <citation type="submission" date="2016-11" db="UniProtKB">
        <authorList>
            <consortium name="WormBaseParasite"/>
        </authorList>
    </citation>
    <scope>IDENTIFICATION</scope>
</reference>
<feature type="transmembrane region" description="Helical" evidence="1">
    <location>
        <begin position="220"/>
        <end position="249"/>
    </location>
</feature>
<feature type="transmembrane region" description="Helical" evidence="1">
    <location>
        <begin position="190"/>
        <end position="208"/>
    </location>
</feature>
<feature type="transmembrane region" description="Helical" evidence="1">
    <location>
        <begin position="314"/>
        <end position="335"/>
    </location>
</feature>
<dbReference type="WBParaSite" id="L893_g19681.t1">
    <property type="protein sequence ID" value="L893_g19681.t1"/>
    <property type="gene ID" value="L893_g19681"/>
</dbReference>
<keyword evidence="2" id="KW-1185">Reference proteome</keyword>
<name>A0A1I7YTU5_9BILA</name>
<sequence>MTKASSTAAVPLQIVPENMFGKHLYVPDWLLDSFSYYDYLSQYPMILINLFIILLSYNVKSSLCRTYALNIAIPTLITGIYNIVRHFLNDYFMEHSDDATLCRTYALNIAIPTLITGIYNIVRHFLNDYFMEHSDDAVLQQLDIALSCLTTTNSLNLYEVQGTFMTMLTYFGCVRPILYKKLFNESNIRLGFFLGHILALLLSAESFFERAYPMLLYGRFFLRIHTVVVVVVKCTVFLAMLAFYVSTLVKLKNYPITRNMDVQKSRLRAVAIYCTPPNVFLLLTLIGTLCSARITFKLNSDGTSDYTSCTPLLAIVYNLVTVRLIVNSVCVLVAFADYRRKVVAVVVEAKNRMLCRKNTRIFSSRQDSTRSY</sequence>
<keyword evidence="1" id="KW-1133">Transmembrane helix</keyword>
<evidence type="ECO:0000256" key="1">
    <source>
        <dbReference type="SAM" id="Phobius"/>
    </source>
</evidence>
<feature type="transmembrane region" description="Helical" evidence="1">
    <location>
        <begin position="66"/>
        <end position="84"/>
    </location>
</feature>
<proteinExistence type="predicted"/>
<dbReference type="AlphaFoldDB" id="A0A1I7YTU5"/>